<dbReference type="EC" id="6.1.1.7" evidence="14"/>
<comment type="similarity">
    <text evidence="2 14">Belongs to the class-II aminoacyl-tRNA synthetase family.</text>
</comment>
<evidence type="ECO:0000256" key="13">
    <source>
        <dbReference type="ARBA" id="ARBA00048300"/>
    </source>
</evidence>
<dbReference type="Gene3D" id="3.30.54.20">
    <property type="match status" value="1"/>
</dbReference>
<evidence type="ECO:0000256" key="1">
    <source>
        <dbReference type="ARBA" id="ARBA00004496"/>
    </source>
</evidence>
<name>A0A497F996_9CREN</name>
<evidence type="ECO:0000313" key="16">
    <source>
        <dbReference type="EMBL" id="RLE55917.1"/>
    </source>
</evidence>
<evidence type="ECO:0000259" key="15">
    <source>
        <dbReference type="PROSITE" id="PS50860"/>
    </source>
</evidence>
<dbReference type="FunFam" id="3.30.930.10:FF:000056">
    <property type="entry name" value="Alanine--tRNA ligase"/>
    <property type="match status" value="1"/>
</dbReference>
<dbReference type="PRINTS" id="PR00980">
    <property type="entry name" value="TRNASYNTHALA"/>
</dbReference>
<reference evidence="16 17" key="1">
    <citation type="submission" date="2018-06" db="EMBL/GenBank/DDBJ databases">
        <title>Extensive metabolic versatility and redundancy in microbially diverse, dynamic hydrothermal sediments.</title>
        <authorList>
            <person name="Dombrowski N."/>
            <person name="Teske A."/>
            <person name="Baker B.J."/>
        </authorList>
    </citation>
    <scope>NUCLEOTIDE SEQUENCE [LARGE SCALE GENOMIC DNA]</scope>
    <source>
        <strain evidence="16">B20_G2</strain>
    </source>
</reference>
<dbReference type="GO" id="GO:0005524">
    <property type="term" value="F:ATP binding"/>
    <property type="evidence" value="ECO:0007669"/>
    <property type="project" value="UniProtKB-UniRule"/>
</dbReference>
<dbReference type="FunFam" id="3.30.980.10:FF:000004">
    <property type="entry name" value="Alanine--tRNA ligase, cytoplasmic"/>
    <property type="match status" value="1"/>
</dbReference>
<keyword evidence="4 14" id="KW-0820">tRNA-binding</keyword>
<evidence type="ECO:0000256" key="4">
    <source>
        <dbReference type="ARBA" id="ARBA00022555"/>
    </source>
</evidence>
<dbReference type="InterPro" id="IPR009000">
    <property type="entry name" value="Transl_B-barrel_sf"/>
</dbReference>
<dbReference type="FunFam" id="2.40.30.130:FF:000010">
    <property type="entry name" value="Alanine--tRNA ligase"/>
    <property type="match status" value="1"/>
</dbReference>
<comment type="function">
    <text evidence="14">Catalyzes the attachment of alanine to tRNA(Ala) in a two-step reaction: alanine is first activated by ATP to form Ala-AMP and then transferred to the acceptor end of tRNA(Ala). Also edits incorrectly charged Ser-tRNA(Ala) and Gly-tRNA(Ala) via its editing domain.</text>
</comment>
<dbReference type="Gene3D" id="3.30.980.10">
    <property type="entry name" value="Threonyl-trna Synthetase, Chain A, domain 2"/>
    <property type="match status" value="1"/>
</dbReference>
<dbReference type="InterPro" id="IPR018163">
    <property type="entry name" value="Thr/Ala-tRNA-synth_IIc_edit"/>
</dbReference>
<dbReference type="FunFam" id="3.10.310.40:FF:000001">
    <property type="entry name" value="Alanine--tRNA ligase"/>
    <property type="match status" value="1"/>
</dbReference>
<evidence type="ECO:0000256" key="3">
    <source>
        <dbReference type="ARBA" id="ARBA00022490"/>
    </source>
</evidence>
<dbReference type="FunFam" id="3.30.54.20:FF:000005">
    <property type="entry name" value="Alanine--tRNA ligase"/>
    <property type="match status" value="1"/>
</dbReference>
<feature type="binding site" evidence="14">
    <location>
        <position position="595"/>
    </location>
    <ligand>
        <name>Zn(2+)</name>
        <dbReference type="ChEBI" id="CHEBI:29105"/>
    </ligand>
</feature>
<dbReference type="GO" id="GO:0008270">
    <property type="term" value="F:zinc ion binding"/>
    <property type="evidence" value="ECO:0007669"/>
    <property type="project" value="UniProtKB-UniRule"/>
</dbReference>
<dbReference type="GO" id="GO:0004813">
    <property type="term" value="F:alanine-tRNA ligase activity"/>
    <property type="evidence" value="ECO:0007669"/>
    <property type="project" value="UniProtKB-UniRule"/>
</dbReference>
<gene>
    <name evidence="14" type="primary">alaS</name>
    <name evidence="16" type="ORF">DRJ26_00260</name>
</gene>
<evidence type="ECO:0000256" key="7">
    <source>
        <dbReference type="ARBA" id="ARBA00022741"/>
    </source>
</evidence>
<evidence type="ECO:0000256" key="14">
    <source>
        <dbReference type="HAMAP-Rule" id="MF_00036"/>
    </source>
</evidence>
<dbReference type="NCBIfam" id="TIGR00344">
    <property type="entry name" value="alaS"/>
    <property type="match status" value="1"/>
</dbReference>
<dbReference type="PANTHER" id="PTHR11777">
    <property type="entry name" value="ALANYL-TRNA SYNTHETASE"/>
    <property type="match status" value="1"/>
</dbReference>
<dbReference type="Gene3D" id="3.10.310.40">
    <property type="match status" value="1"/>
</dbReference>
<dbReference type="SUPFAM" id="SSF101353">
    <property type="entry name" value="Putative anticodon-binding domain of alanyl-tRNA synthetase (AlaRS)"/>
    <property type="match status" value="1"/>
</dbReference>
<evidence type="ECO:0000256" key="9">
    <source>
        <dbReference type="ARBA" id="ARBA00022840"/>
    </source>
</evidence>
<dbReference type="InterPro" id="IPR012947">
    <property type="entry name" value="tRNA_SAD"/>
</dbReference>
<keyword evidence="9 14" id="KW-0067">ATP-binding</keyword>
<keyword evidence="7 14" id="KW-0547">Nucleotide-binding</keyword>
<evidence type="ECO:0000256" key="5">
    <source>
        <dbReference type="ARBA" id="ARBA00022598"/>
    </source>
</evidence>
<dbReference type="GO" id="GO:0006419">
    <property type="term" value="P:alanyl-tRNA aminoacylation"/>
    <property type="evidence" value="ECO:0007669"/>
    <property type="project" value="UniProtKB-UniRule"/>
</dbReference>
<dbReference type="CDD" id="cd00673">
    <property type="entry name" value="AlaRS_core"/>
    <property type="match status" value="1"/>
</dbReference>
<feature type="binding site" evidence="14">
    <location>
        <position position="599"/>
    </location>
    <ligand>
        <name>Zn(2+)</name>
        <dbReference type="ChEBI" id="CHEBI:29105"/>
    </ligand>
</feature>
<dbReference type="InterPro" id="IPR018162">
    <property type="entry name" value="Ala-tRNA-ligase_IIc_anticod-bd"/>
</dbReference>
<dbReference type="SMART" id="SM00863">
    <property type="entry name" value="tRNA_SAD"/>
    <property type="match status" value="1"/>
</dbReference>
<dbReference type="InterPro" id="IPR050058">
    <property type="entry name" value="Ala-tRNA_ligase"/>
</dbReference>
<dbReference type="Pfam" id="PF02272">
    <property type="entry name" value="DHHA1"/>
    <property type="match status" value="1"/>
</dbReference>
<keyword evidence="10 14" id="KW-0694">RNA-binding</keyword>
<evidence type="ECO:0000256" key="10">
    <source>
        <dbReference type="ARBA" id="ARBA00022884"/>
    </source>
</evidence>
<dbReference type="Pfam" id="PF07973">
    <property type="entry name" value="tRNA_SAD"/>
    <property type="match status" value="1"/>
</dbReference>
<comment type="subcellular location">
    <subcellularLocation>
        <location evidence="1 14">Cytoplasm</location>
    </subcellularLocation>
</comment>
<dbReference type="NCBIfam" id="TIGR03683">
    <property type="entry name" value="A-tRNA_syn_arch"/>
    <property type="match status" value="1"/>
</dbReference>
<dbReference type="InterPro" id="IPR003156">
    <property type="entry name" value="DHHA1_dom"/>
</dbReference>
<dbReference type="InterPro" id="IPR018165">
    <property type="entry name" value="Ala-tRNA-synth_IIc_core"/>
</dbReference>
<keyword evidence="11 14" id="KW-0648">Protein biosynthesis</keyword>
<dbReference type="AlphaFoldDB" id="A0A497F996"/>
<evidence type="ECO:0000256" key="8">
    <source>
        <dbReference type="ARBA" id="ARBA00022833"/>
    </source>
</evidence>
<comment type="domain">
    <text evidence="14">Consists of three domains; the N-terminal catalytic domain, the editing domain and the C-terminal C-Ala domain. The editing domain removes incorrectly charged amino acids, while the C-Ala domain, along with tRNA(Ala), serves as a bridge to cooperatively bring together the editing and aminoacylation centers thus stimulating deacylation of misacylated tRNAs.</text>
</comment>
<protein>
    <recommendedName>
        <fullName evidence="14">Alanine--tRNA ligase</fullName>
        <ecNumber evidence="14">6.1.1.7</ecNumber>
    </recommendedName>
    <alternativeName>
        <fullName evidence="14">Alanyl-tRNA synthetase</fullName>
        <shortName evidence="14">AlaRS</shortName>
    </alternativeName>
</protein>
<dbReference type="HAMAP" id="MF_00036_A">
    <property type="entry name" value="Ala_tRNA_synth_A"/>
    <property type="match status" value="1"/>
</dbReference>
<dbReference type="SUPFAM" id="SSF55186">
    <property type="entry name" value="ThrRS/AlaRS common domain"/>
    <property type="match status" value="1"/>
</dbReference>
<dbReference type="PANTHER" id="PTHR11777:SF9">
    <property type="entry name" value="ALANINE--TRNA LIGASE, CYTOPLASMIC"/>
    <property type="match status" value="1"/>
</dbReference>
<feature type="binding site" evidence="14">
    <location>
        <position position="699"/>
    </location>
    <ligand>
        <name>Zn(2+)</name>
        <dbReference type="ChEBI" id="CHEBI:29105"/>
    </ligand>
</feature>
<accession>A0A497F996</accession>
<dbReference type="EMBL" id="QMRA01000002">
    <property type="protein sequence ID" value="RLE55917.1"/>
    <property type="molecule type" value="Genomic_DNA"/>
</dbReference>
<keyword evidence="3 14" id="KW-0963">Cytoplasm</keyword>
<dbReference type="PROSITE" id="PS50860">
    <property type="entry name" value="AA_TRNA_LIGASE_II_ALA"/>
    <property type="match status" value="1"/>
</dbReference>
<dbReference type="GO" id="GO:0000049">
    <property type="term" value="F:tRNA binding"/>
    <property type="evidence" value="ECO:0007669"/>
    <property type="project" value="UniProtKB-KW"/>
</dbReference>
<dbReference type="SUPFAM" id="SSF50447">
    <property type="entry name" value="Translation proteins"/>
    <property type="match status" value="1"/>
</dbReference>
<sequence>MINEKEYQLPFFLNNSFYRRKCKKCGTYFWTLDPNRELCGESPCEPYTFLTSSKFKRKLTLNEMRNTFLDFFNRHGHKIIKPYPVVARWRDDLYLTIASIALFQPFVTSGVAPPPANPLVVSQPCIRLVDIDNVGVTMGRHLTIFEMGGHHAFNYPECKIYWKNKTVEYCHEFLTNVLGAKPEEITYKESFWEGGGNAGPCFEVCIGGLEVATLVFMCYKVIDNQYVSMPLKIVDTGYGIERFTWVSQKTPTAFQAIFPGVLDEVLKKTDIKLPSDDLLAKYVFLMSTKRNLSRTTKCELAQALGLDTEDLENVISPLENIFALLDHTKCLAFMLADGIVPSNVGEGYLARLVLRRTLRLMSSLNLDTPLSDIIALQIDYWGKTFPRLREMKDIILDMVDTEEKKYRNVLTKGAGVVERICRKTIKKEIRELPQEVLIDLYDSHGIPPELVSKIASKFGLKVTIPSDFYAAVAAKHQKKVEKAEKRAAPMLDVKQYPPTKPLYYEDQYLFSFKARVIGAAENYVILDKTAFYPEGGGQPSDIGILKWQDKEAKVINVQKMGDVILHEIQGELPPVGEEMHGVIDANRRLALMRSHTATHLVLAAATKVLGRHVWQAGAQKGVQYSRLDITHYKPVDREAVKEIELLANKYIMANLPIKTYFMDRTEAEQKFGFRLYQGGVVPGRKIRIVEIEGVDVQACGGTHCKQTGEVGLIKIVRVGKIQDGVVRIEFTCGESAIKYVQKQESMISSIARTLNTPVERLPEAVNKLRGELKSVKRRAKQLWNALASIIITELASKEIFVERLGIIVEKFEGKSVEELLDLAFRLIKEKANRVVFLFNVEDGTVTFIISAGETAVKAGFNAGKVSKDIAAILGGRGGGKVDLGQGQGKAVNKIKDAQDFLLKYVRSLFNASNS</sequence>
<keyword evidence="8 14" id="KW-0862">Zinc</keyword>
<dbReference type="Gene3D" id="3.30.930.10">
    <property type="entry name" value="Bira Bifunctional Protein, Domain 2"/>
    <property type="match status" value="1"/>
</dbReference>
<dbReference type="InterPro" id="IPR018164">
    <property type="entry name" value="Ala-tRNA-synth_IIc_N"/>
</dbReference>
<comment type="cofactor">
    <cofactor evidence="14">
        <name>Zn(2+)</name>
        <dbReference type="ChEBI" id="CHEBI:29105"/>
    </cofactor>
    <text evidence="14">Binds 1 zinc ion per subunit.</text>
</comment>
<dbReference type="InterPro" id="IPR002318">
    <property type="entry name" value="Ala-tRNA-lgiase_IIc"/>
</dbReference>
<comment type="catalytic activity">
    <reaction evidence="13 14">
        <text>tRNA(Ala) + L-alanine + ATP = L-alanyl-tRNA(Ala) + AMP + diphosphate</text>
        <dbReference type="Rhea" id="RHEA:12540"/>
        <dbReference type="Rhea" id="RHEA-COMP:9657"/>
        <dbReference type="Rhea" id="RHEA-COMP:9923"/>
        <dbReference type="ChEBI" id="CHEBI:30616"/>
        <dbReference type="ChEBI" id="CHEBI:33019"/>
        <dbReference type="ChEBI" id="CHEBI:57972"/>
        <dbReference type="ChEBI" id="CHEBI:78442"/>
        <dbReference type="ChEBI" id="CHEBI:78497"/>
        <dbReference type="ChEBI" id="CHEBI:456215"/>
        <dbReference type="EC" id="6.1.1.7"/>
    </reaction>
</comment>
<dbReference type="SUPFAM" id="SSF55681">
    <property type="entry name" value="Class II aaRS and biotin synthetases"/>
    <property type="match status" value="1"/>
</dbReference>
<dbReference type="Gene3D" id="6.10.250.550">
    <property type="match status" value="1"/>
</dbReference>
<feature type="domain" description="Alanyl-transfer RNA synthetases family profile" evidence="15">
    <location>
        <begin position="59"/>
        <end position="742"/>
    </location>
</feature>
<dbReference type="GO" id="GO:0002161">
    <property type="term" value="F:aminoacyl-tRNA deacylase activity"/>
    <property type="evidence" value="ECO:0007669"/>
    <property type="project" value="TreeGrafter"/>
</dbReference>
<organism evidence="16 17">
    <name type="scientific">Thermoproteota archaeon</name>
    <dbReference type="NCBI Taxonomy" id="2056631"/>
    <lineage>
        <taxon>Archaea</taxon>
        <taxon>Thermoproteota</taxon>
    </lineage>
</organism>
<keyword evidence="6 14" id="KW-0479">Metal-binding</keyword>
<evidence type="ECO:0000256" key="12">
    <source>
        <dbReference type="ARBA" id="ARBA00023146"/>
    </source>
</evidence>
<evidence type="ECO:0000256" key="6">
    <source>
        <dbReference type="ARBA" id="ARBA00022723"/>
    </source>
</evidence>
<evidence type="ECO:0000313" key="17">
    <source>
        <dbReference type="Proteomes" id="UP000269499"/>
    </source>
</evidence>
<dbReference type="Proteomes" id="UP000269499">
    <property type="component" value="Unassembled WGS sequence"/>
</dbReference>
<comment type="caution">
    <text evidence="16">The sequence shown here is derived from an EMBL/GenBank/DDBJ whole genome shotgun (WGS) entry which is preliminary data.</text>
</comment>
<dbReference type="GO" id="GO:0005737">
    <property type="term" value="C:cytoplasm"/>
    <property type="evidence" value="ECO:0007669"/>
    <property type="project" value="UniProtKB-SubCell"/>
</dbReference>
<evidence type="ECO:0000256" key="2">
    <source>
        <dbReference type="ARBA" id="ARBA00008226"/>
    </source>
</evidence>
<dbReference type="InterPro" id="IPR022429">
    <property type="entry name" value="Ala-tRNA_lgiase_arc"/>
</dbReference>
<dbReference type="InterPro" id="IPR045864">
    <property type="entry name" value="aa-tRNA-synth_II/BPL/LPL"/>
</dbReference>
<proteinExistence type="inferred from homology"/>
<dbReference type="Pfam" id="PF01411">
    <property type="entry name" value="tRNA-synt_2c"/>
    <property type="match status" value="1"/>
</dbReference>
<feature type="binding site" evidence="14">
    <location>
        <position position="703"/>
    </location>
    <ligand>
        <name>Zn(2+)</name>
        <dbReference type="ChEBI" id="CHEBI:29105"/>
    </ligand>
</feature>
<dbReference type="Gene3D" id="2.40.30.130">
    <property type="match status" value="1"/>
</dbReference>
<keyword evidence="5 14" id="KW-0436">Ligase</keyword>
<keyword evidence="12 14" id="KW-0030">Aminoacyl-tRNA synthetase</keyword>
<evidence type="ECO:0000256" key="11">
    <source>
        <dbReference type="ARBA" id="ARBA00022917"/>
    </source>
</evidence>